<evidence type="ECO:0000256" key="5">
    <source>
        <dbReference type="SAM" id="Phobius"/>
    </source>
</evidence>
<dbReference type="SUPFAM" id="SSF58104">
    <property type="entry name" value="Methyl-accepting chemotaxis protein (MCP) signaling domain"/>
    <property type="match status" value="1"/>
</dbReference>
<dbReference type="Pfam" id="PF00015">
    <property type="entry name" value="MCPsignal"/>
    <property type="match status" value="1"/>
</dbReference>
<protein>
    <submittedName>
        <fullName evidence="8">Methyl-accepting chemotaxis protein I</fullName>
    </submittedName>
</protein>
<dbReference type="InterPro" id="IPR047347">
    <property type="entry name" value="YvaQ-like_sensor"/>
</dbReference>
<keyword evidence="4" id="KW-0175">Coiled coil</keyword>
<dbReference type="InterPro" id="IPR004089">
    <property type="entry name" value="MCPsignal_dom"/>
</dbReference>
<feature type="coiled-coil region" evidence="4">
    <location>
        <begin position="258"/>
        <end position="307"/>
    </location>
</feature>
<evidence type="ECO:0000256" key="1">
    <source>
        <dbReference type="ARBA" id="ARBA00022481"/>
    </source>
</evidence>
<dbReference type="EMBL" id="CABPSO010000002">
    <property type="protein sequence ID" value="VVE62527.1"/>
    <property type="molecule type" value="Genomic_DNA"/>
</dbReference>
<dbReference type="PANTHER" id="PTHR43531">
    <property type="entry name" value="PROTEIN ICFG"/>
    <property type="match status" value="1"/>
</dbReference>
<dbReference type="InterPro" id="IPR003660">
    <property type="entry name" value="HAMP_dom"/>
</dbReference>
<dbReference type="PANTHER" id="PTHR43531:SF14">
    <property type="entry name" value="METHYL-ACCEPTING CHEMOTAXIS PROTEIN I-RELATED"/>
    <property type="match status" value="1"/>
</dbReference>
<dbReference type="SMART" id="SM00304">
    <property type="entry name" value="HAMP"/>
    <property type="match status" value="1"/>
</dbReference>
<comment type="caution">
    <text evidence="8">The sequence shown here is derived from an EMBL/GenBank/DDBJ whole genome shotgun (WGS) entry which is preliminary data.</text>
</comment>
<dbReference type="SMART" id="SM00283">
    <property type="entry name" value="MA"/>
    <property type="match status" value="1"/>
</dbReference>
<dbReference type="Gene3D" id="1.10.287.950">
    <property type="entry name" value="Methyl-accepting chemotaxis protein"/>
    <property type="match status" value="1"/>
</dbReference>
<feature type="coiled-coil region" evidence="4">
    <location>
        <begin position="468"/>
        <end position="506"/>
    </location>
</feature>
<dbReference type="GeneID" id="87792321"/>
<evidence type="ECO:0000313" key="9">
    <source>
        <dbReference type="Proteomes" id="UP000361468"/>
    </source>
</evidence>
<dbReference type="RefSeq" id="WP_023874445.1">
    <property type="nucleotide sequence ID" value="NC_023018.2"/>
</dbReference>
<gene>
    <name evidence="8" type="primary">tsr_1</name>
    <name evidence="8" type="ORF">PPN31119_00885</name>
</gene>
<organism evidence="8 9">
    <name type="scientific">Pandoraea pnomenusa</name>
    <dbReference type="NCBI Taxonomy" id="93220"/>
    <lineage>
        <taxon>Bacteria</taxon>
        <taxon>Pseudomonadati</taxon>
        <taxon>Pseudomonadota</taxon>
        <taxon>Betaproteobacteria</taxon>
        <taxon>Burkholderiales</taxon>
        <taxon>Burkholderiaceae</taxon>
        <taxon>Pandoraea</taxon>
    </lineage>
</organism>
<keyword evidence="5" id="KW-1133">Transmembrane helix</keyword>
<keyword evidence="3" id="KW-0807">Transducer</keyword>
<dbReference type="CDD" id="cd11386">
    <property type="entry name" value="MCP_signal"/>
    <property type="match status" value="1"/>
</dbReference>
<feature type="domain" description="HAMP" evidence="7">
    <location>
        <begin position="211"/>
        <end position="263"/>
    </location>
</feature>
<dbReference type="PROSITE" id="PS50111">
    <property type="entry name" value="CHEMOTAXIS_TRANSDUC_2"/>
    <property type="match status" value="1"/>
</dbReference>
<feature type="transmembrane region" description="Helical" evidence="5">
    <location>
        <begin position="189"/>
        <end position="210"/>
    </location>
</feature>
<name>A0ABY6WFK6_9BURK</name>
<dbReference type="Gene3D" id="6.10.340.10">
    <property type="match status" value="1"/>
</dbReference>
<feature type="transmembrane region" description="Helical" evidence="5">
    <location>
        <begin position="12"/>
        <end position="31"/>
    </location>
</feature>
<keyword evidence="5" id="KW-0812">Transmembrane</keyword>
<dbReference type="CDD" id="cd19411">
    <property type="entry name" value="MCP2201-like_sensor"/>
    <property type="match status" value="1"/>
</dbReference>
<accession>A0ABY6WFK6</accession>
<keyword evidence="1" id="KW-0488">Methylation</keyword>
<dbReference type="Proteomes" id="UP000361468">
    <property type="component" value="Unassembled WGS sequence"/>
</dbReference>
<feature type="domain" description="Methyl-accepting transducer" evidence="6">
    <location>
        <begin position="268"/>
        <end position="497"/>
    </location>
</feature>
<keyword evidence="5" id="KW-0472">Membrane</keyword>
<comment type="similarity">
    <text evidence="2">Belongs to the methyl-accepting chemotaxis (MCP) protein family.</text>
</comment>
<evidence type="ECO:0000259" key="7">
    <source>
        <dbReference type="PROSITE" id="PS50885"/>
    </source>
</evidence>
<evidence type="ECO:0000256" key="3">
    <source>
        <dbReference type="PROSITE-ProRule" id="PRU00284"/>
    </source>
</evidence>
<dbReference type="InterPro" id="IPR024478">
    <property type="entry name" value="HlyB_4HB_MCP"/>
</dbReference>
<dbReference type="Pfam" id="PF12729">
    <property type="entry name" value="4HB_MCP_1"/>
    <property type="match status" value="1"/>
</dbReference>
<proteinExistence type="inferred from homology"/>
<sequence length="545" mass="57943">MFKNLSISKRLIAAFSLNVVMLLVVAVVAVTKMSTMDANTQLIVSDLNHKILEFHNLKDRAAHVAVILRDIVMSADASQIDARLAKIDELREANNKGIAGMATMFYTEKGKALYRSLTEANVVYSKELDTIKTLVHSGDFAQAKAELMGPMQKAQVAYFSPLDDLMGVGKAVSAKEAADANAAYISARLWLMLTLLASVVLSVIAGLAIVRSVTRPVKAAAEGATALARGDLTYRVRVDSTDEIGRMATSLDTAIDQLSRLVRNIQSASGAIDNAAREIAQGNTDLSQRTEEQAASLEQTAASMEELTSTVRQNVEHAMQARRLSQEASGVADAGAQSVRAVIETMQAMASASARMSDMISAIEGIAFQTNILALNAAVEAARAGEQGRGFAVVAGEVRTLAQRSAGTAKDIRELIAASIQQVQDGTSRVEVAGQTMDRIVVSVRRVNELIAEIAAASDEQARGIEQVNQAVTQMDQVTQQNAALVEEAAAAAEHMRQQAADLVSETSKFRVDADVGLSRVATLPEPRRETPAGAGALIAQRAAA</sequence>
<reference evidence="8 9" key="1">
    <citation type="submission" date="2019-08" db="EMBL/GenBank/DDBJ databases">
        <authorList>
            <person name="Peeters C."/>
        </authorList>
    </citation>
    <scope>NUCLEOTIDE SEQUENCE [LARGE SCALE GENOMIC DNA]</scope>
    <source>
        <strain evidence="8 9">LMG 31119</strain>
    </source>
</reference>
<evidence type="ECO:0000256" key="4">
    <source>
        <dbReference type="SAM" id="Coils"/>
    </source>
</evidence>
<dbReference type="CDD" id="cd06225">
    <property type="entry name" value="HAMP"/>
    <property type="match status" value="1"/>
</dbReference>
<evidence type="ECO:0000259" key="6">
    <source>
        <dbReference type="PROSITE" id="PS50111"/>
    </source>
</evidence>
<dbReference type="Pfam" id="PF00672">
    <property type="entry name" value="HAMP"/>
    <property type="match status" value="1"/>
</dbReference>
<dbReference type="InterPro" id="IPR051310">
    <property type="entry name" value="MCP_chemotaxis"/>
</dbReference>
<evidence type="ECO:0000313" key="8">
    <source>
        <dbReference type="EMBL" id="VVE62527.1"/>
    </source>
</evidence>
<keyword evidence="9" id="KW-1185">Reference proteome</keyword>
<dbReference type="PROSITE" id="PS50885">
    <property type="entry name" value="HAMP"/>
    <property type="match status" value="1"/>
</dbReference>
<evidence type="ECO:0000256" key="2">
    <source>
        <dbReference type="ARBA" id="ARBA00029447"/>
    </source>
</evidence>